<reference evidence="6" key="1">
    <citation type="submission" date="2024-05" db="EMBL/GenBank/DDBJ databases">
        <title>Isolation and characterization of Sporomusa carbonis sp. nov., a carboxydotrophic hydrogenogen in the genus of Sporomusa isolated from a charcoal burning pile.</title>
        <authorList>
            <person name="Boeer T."/>
            <person name="Rosenbaum F."/>
            <person name="Eysell L."/>
            <person name="Mueller V."/>
            <person name="Daniel R."/>
            <person name="Poehlein A."/>
        </authorList>
    </citation>
    <scope>NUCLEOTIDE SEQUENCE [LARGE SCALE GENOMIC DNA]</scope>
    <source>
        <strain evidence="6">DSM 3132</strain>
    </source>
</reference>
<dbReference type="EMBL" id="CP155571">
    <property type="protein sequence ID" value="XFO70808.1"/>
    <property type="molecule type" value="Genomic_DNA"/>
</dbReference>
<feature type="domain" description="Flagellin C-terminal" evidence="5">
    <location>
        <begin position="470"/>
        <end position="552"/>
    </location>
</feature>
<evidence type="ECO:0000313" key="6">
    <source>
        <dbReference type="EMBL" id="XFO70808.1"/>
    </source>
</evidence>
<proteinExistence type="inferred from homology"/>
<protein>
    <recommendedName>
        <fullName evidence="3">Flagellin</fullName>
    </recommendedName>
</protein>
<evidence type="ECO:0000256" key="3">
    <source>
        <dbReference type="RuleBase" id="RU362073"/>
    </source>
</evidence>
<sequence>MYRITNGMIAANTLRNISAAAVRLAAANEAVSSNMKIQLASDDPTVATRAVTYRSYVAQIEQYQDNADLATAWQKTTDSALSSLSDVITSLKTIANGASSDTVTDDDLENYATTVETDLQNIITYMNADESGSYVFGGYNTSEEPYELVTTDIGNTVTFKGQYLSLGGVISSDVSDEDIEAFITDSSSDVYDSLNDAADNAYTAYTKAQVAADADSSNAILAAKAASALATYTTVNTAVSTYGGATNLTEAAADAENTYDTLKTAITTYGGTATLTDAAADALSTADTLAAAVTTYGDSYTLTAAKEDAYSDYQTAYAADPTSSTTTAAKATYDALAAAITTYGSTTTLSEAAEAAEATSDTLAAAESTYGSSTTLADAATAAKNTADVLSDAVADSEQDITYNVGFSSEVTVNIEGQDVTGEGSDNLFNTVQKLLLALNGDTTYKSATIDASGNVTVTTNTLDISDLIDELGNALDRITSAQGTLGASMDGLTDISDSLDDAYEAYSTLMTDNENIDTATAATELTEAQYTYSAALAVGAKVISKTLIDYLG</sequence>
<dbReference type="InterPro" id="IPR001029">
    <property type="entry name" value="Flagellin_N"/>
</dbReference>
<dbReference type="PANTHER" id="PTHR42792">
    <property type="entry name" value="FLAGELLIN"/>
    <property type="match status" value="1"/>
</dbReference>
<dbReference type="Pfam" id="PF00700">
    <property type="entry name" value="Flagellin_C"/>
    <property type="match status" value="1"/>
</dbReference>
<evidence type="ECO:0000256" key="2">
    <source>
        <dbReference type="ARBA" id="ARBA00023143"/>
    </source>
</evidence>
<comment type="subcellular location">
    <subcellularLocation>
        <location evidence="3">Secreted</location>
    </subcellularLocation>
    <subcellularLocation>
        <location evidence="3">Bacterial flagellum</location>
    </subcellularLocation>
</comment>
<keyword evidence="7" id="KW-1185">Reference proteome</keyword>
<dbReference type="PANTHER" id="PTHR42792:SF1">
    <property type="entry name" value="FLAGELLAR HOOK-ASSOCIATED PROTEIN 3"/>
    <property type="match status" value="1"/>
</dbReference>
<name>A0ABZ3IXJ9_SPOA4</name>
<dbReference type="InterPro" id="IPR046358">
    <property type="entry name" value="Flagellin_C"/>
</dbReference>
<dbReference type="InterPro" id="IPR001492">
    <property type="entry name" value="Flagellin"/>
</dbReference>
<comment type="similarity">
    <text evidence="1 3">Belongs to the bacterial flagellin family.</text>
</comment>
<organism evidence="6 7">
    <name type="scientific">Sporomusa acidovorans (strain ATCC 49682 / DSM 3132 / Mol)</name>
    <dbReference type="NCBI Taxonomy" id="1123286"/>
    <lineage>
        <taxon>Bacteria</taxon>
        <taxon>Bacillati</taxon>
        <taxon>Bacillota</taxon>
        <taxon>Negativicutes</taxon>
        <taxon>Selenomonadales</taxon>
        <taxon>Sporomusaceae</taxon>
        <taxon>Sporomusa</taxon>
    </lineage>
</organism>
<evidence type="ECO:0000313" key="7">
    <source>
        <dbReference type="Proteomes" id="UP000216052"/>
    </source>
</evidence>
<dbReference type="Gene3D" id="1.20.1330.10">
    <property type="entry name" value="f41 fragment of flagellin, N-terminal domain"/>
    <property type="match status" value="2"/>
</dbReference>
<keyword evidence="3" id="KW-0964">Secreted</keyword>
<comment type="function">
    <text evidence="3">Flagellin is the subunit protein which polymerizes to form the filaments of bacterial flagella.</text>
</comment>
<keyword evidence="2 3" id="KW-0975">Bacterial flagellum</keyword>
<dbReference type="Pfam" id="PF00669">
    <property type="entry name" value="Flagellin_N"/>
    <property type="match status" value="1"/>
</dbReference>
<evidence type="ECO:0000259" key="4">
    <source>
        <dbReference type="Pfam" id="PF00669"/>
    </source>
</evidence>
<evidence type="ECO:0000259" key="5">
    <source>
        <dbReference type="Pfam" id="PF00700"/>
    </source>
</evidence>
<gene>
    <name evidence="6" type="ORF">SPACI_008080</name>
</gene>
<dbReference type="SUPFAM" id="SSF64518">
    <property type="entry name" value="Phase 1 flagellin"/>
    <property type="match status" value="1"/>
</dbReference>
<dbReference type="RefSeq" id="WP_093794374.1">
    <property type="nucleotide sequence ID" value="NZ_CP155571.1"/>
</dbReference>
<evidence type="ECO:0000256" key="1">
    <source>
        <dbReference type="ARBA" id="ARBA00005709"/>
    </source>
</evidence>
<dbReference type="Proteomes" id="UP000216052">
    <property type="component" value="Chromosome"/>
</dbReference>
<feature type="domain" description="Flagellin N-terminal" evidence="4">
    <location>
        <begin position="6"/>
        <end position="141"/>
    </location>
</feature>
<accession>A0ABZ3IXJ9</accession>